<keyword evidence="4" id="KW-0566">Pantothenate biosynthesis</keyword>
<dbReference type="Pfam" id="PF08546">
    <property type="entry name" value="ApbA_C"/>
    <property type="match status" value="1"/>
</dbReference>
<evidence type="ECO:0000313" key="9">
    <source>
        <dbReference type="Proteomes" id="UP000284841"/>
    </source>
</evidence>
<evidence type="ECO:0000256" key="3">
    <source>
        <dbReference type="ARBA" id="ARBA00023002"/>
    </source>
</evidence>
<dbReference type="Gene3D" id="1.10.1040.10">
    <property type="entry name" value="N-(1-d-carboxylethyl)-l-norvaline Dehydrogenase, domain 2"/>
    <property type="match status" value="1"/>
</dbReference>
<dbReference type="Gene3D" id="3.40.50.720">
    <property type="entry name" value="NAD(P)-binding Rossmann-like Domain"/>
    <property type="match status" value="1"/>
</dbReference>
<dbReference type="InterPro" id="IPR013752">
    <property type="entry name" value="KPA_reductase"/>
</dbReference>
<reference evidence="8 9" key="1">
    <citation type="submission" date="2018-08" db="EMBL/GenBank/DDBJ databases">
        <title>A genome reference for cultivated species of the human gut microbiota.</title>
        <authorList>
            <person name="Zou Y."/>
            <person name="Xue W."/>
            <person name="Luo G."/>
        </authorList>
    </citation>
    <scope>NUCLEOTIDE SEQUENCE [LARGE SCALE GENOMIC DNA]</scope>
    <source>
        <strain evidence="8 9">AM07-24</strain>
    </source>
</reference>
<evidence type="ECO:0000256" key="1">
    <source>
        <dbReference type="ARBA" id="ARBA00007870"/>
    </source>
</evidence>
<sequence>MKRIENVTIVGMGALGILYGDFFVKKMGKDHVTFVADAERVARFEKEGVYCNGEKCSFDMIEGGRQEPTDLLIFAVKGTALRESARLAEKSVAEDTVILSLLNGISSEEILAEFFGEQHLIYTVAQGMDATKIGNRLKFSNMGELRIGVPDADPQKKENLQRVMEFFDRMSLPYTEEEDIKKRMWSKWMLNVGCNQVIMVEEGSYRTIQEEGTGRERAKAAMREVIAVARAEGVHLGEEDLEGYMALADTLDPDGMPSMRQDGLAKRYSEVDLFSGTVLEKAAKHGIDVPVNRELNRRIKEIESAYERR</sequence>
<organism evidence="8 9">
    <name type="scientific">Emergencia timonensis</name>
    <dbReference type="NCBI Taxonomy" id="1776384"/>
    <lineage>
        <taxon>Bacteria</taxon>
        <taxon>Bacillati</taxon>
        <taxon>Bacillota</taxon>
        <taxon>Clostridia</taxon>
        <taxon>Peptostreptococcales</taxon>
        <taxon>Anaerovoracaceae</taxon>
        <taxon>Emergencia</taxon>
    </lineage>
</organism>
<protein>
    <recommendedName>
        <fullName evidence="4">2-dehydropantoate 2-reductase</fullName>
        <ecNumber evidence="4">1.1.1.169</ecNumber>
    </recommendedName>
    <alternativeName>
        <fullName evidence="4">Ketopantoate reductase</fullName>
    </alternativeName>
</protein>
<keyword evidence="2 4" id="KW-0521">NADP</keyword>
<keyword evidence="9" id="KW-1185">Reference proteome</keyword>
<dbReference type="GO" id="GO:0015940">
    <property type="term" value="P:pantothenate biosynthetic process"/>
    <property type="evidence" value="ECO:0007669"/>
    <property type="project" value="UniProtKB-UniPathway"/>
</dbReference>
<dbReference type="PANTHER" id="PTHR21708:SF26">
    <property type="entry name" value="2-DEHYDROPANTOATE 2-REDUCTASE"/>
    <property type="match status" value="1"/>
</dbReference>
<evidence type="ECO:0000313" key="8">
    <source>
        <dbReference type="EMBL" id="RHJ89645.1"/>
    </source>
</evidence>
<dbReference type="RefSeq" id="WP_118333731.1">
    <property type="nucleotide sequence ID" value="NZ_AP025567.1"/>
</dbReference>
<dbReference type="Proteomes" id="UP000284841">
    <property type="component" value="Unassembled WGS sequence"/>
</dbReference>
<evidence type="ECO:0000259" key="6">
    <source>
        <dbReference type="Pfam" id="PF02558"/>
    </source>
</evidence>
<dbReference type="GO" id="GO:0005737">
    <property type="term" value="C:cytoplasm"/>
    <property type="evidence" value="ECO:0007669"/>
    <property type="project" value="TreeGrafter"/>
</dbReference>
<keyword evidence="3 4" id="KW-0560">Oxidoreductase</keyword>
<accession>A0A415E7P6</accession>
<keyword evidence="5" id="KW-0812">Transmembrane</keyword>
<evidence type="ECO:0000256" key="2">
    <source>
        <dbReference type="ARBA" id="ARBA00022857"/>
    </source>
</evidence>
<feature type="transmembrane region" description="Helical" evidence="5">
    <location>
        <begin position="6"/>
        <end position="24"/>
    </location>
</feature>
<comment type="catalytic activity">
    <reaction evidence="4">
        <text>(R)-pantoate + NADP(+) = 2-dehydropantoate + NADPH + H(+)</text>
        <dbReference type="Rhea" id="RHEA:16233"/>
        <dbReference type="ChEBI" id="CHEBI:11561"/>
        <dbReference type="ChEBI" id="CHEBI:15378"/>
        <dbReference type="ChEBI" id="CHEBI:15980"/>
        <dbReference type="ChEBI" id="CHEBI:57783"/>
        <dbReference type="ChEBI" id="CHEBI:58349"/>
        <dbReference type="EC" id="1.1.1.169"/>
    </reaction>
</comment>
<dbReference type="SUPFAM" id="SSF51735">
    <property type="entry name" value="NAD(P)-binding Rossmann-fold domains"/>
    <property type="match status" value="1"/>
</dbReference>
<gene>
    <name evidence="8" type="ORF">DW099_03470</name>
</gene>
<evidence type="ECO:0000256" key="5">
    <source>
        <dbReference type="SAM" id="Phobius"/>
    </source>
</evidence>
<dbReference type="InterPro" id="IPR008927">
    <property type="entry name" value="6-PGluconate_DH-like_C_sf"/>
</dbReference>
<keyword evidence="5" id="KW-1133">Transmembrane helix</keyword>
<dbReference type="PANTHER" id="PTHR21708">
    <property type="entry name" value="PROBABLE 2-DEHYDROPANTOATE 2-REDUCTASE"/>
    <property type="match status" value="1"/>
</dbReference>
<dbReference type="OrthoDB" id="9793586at2"/>
<dbReference type="AlphaFoldDB" id="A0A415E7P6"/>
<dbReference type="EMBL" id="QRMS01000001">
    <property type="protein sequence ID" value="RHJ89645.1"/>
    <property type="molecule type" value="Genomic_DNA"/>
</dbReference>
<dbReference type="InterPro" id="IPR013328">
    <property type="entry name" value="6PGD_dom2"/>
</dbReference>
<evidence type="ECO:0000259" key="7">
    <source>
        <dbReference type="Pfam" id="PF08546"/>
    </source>
</evidence>
<name>A0A415E7P6_9FIRM</name>
<comment type="pathway">
    <text evidence="4">Cofactor biosynthesis; (R)-pantothenate biosynthesis; (R)-pantoate from 3-methyl-2-oxobutanoate: step 2/2.</text>
</comment>
<keyword evidence="5" id="KW-0472">Membrane</keyword>
<feature type="domain" description="Ketopantoate reductase C-terminal" evidence="7">
    <location>
        <begin position="179"/>
        <end position="302"/>
    </location>
</feature>
<feature type="domain" description="Ketopantoate reductase N-terminal" evidence="6">
    <location>
        <begin position="7"/>
        <end position="149"/>
    </location>
</feature>
<dbReference type="NCBIfam" id="TIGR00745">
    <property type="entry name" value="apbA_panE"/>
    <property type="match status" value="1"/>
</dbReference>
<dbReference type="STRING" id="1776384.GCA_900086585_02983"/>
<dbReference type="EC" id="1.1.1.169" evidence="4"/>
<dbReference type="Pfam" id="PF02558">
    <property type="entry name" value="ApbA"/>
    <property type="match status" value="1"/>
</dbReference>
<dbReference type="SUPFAM" id="SSF48179">
    <property type="entry name" value="6-phosphogluconate dehydrogenase C-terminal domain-like"/>
    <property type="match status" value="1"/>
</dbReference>
<dbReference type="InterPro" id="IPR036291">
    <property type="entry name" value="NAD(P)-bd_dom_sf"/>
</dbReference>
<dbReference type="GO" id="GO:0008677">
    <property type="term" value="F:2-dehydropantoate 2-reductase activity"/>
    <property type="evidence" value="ECO:0007669"/>
    <property type="project" value="UniProtKB-EC"/>
</dbReference>
<comment type="function">
    <text evidence="4">Catalyzes the NADPH-dependent reduction of ketopantoate into pantoic acid.</text>
</comment>
<dbReference type="InterPro" id="IPR051402">
    <property type="entry name" value="KPR-Related"/>
</dbReference>
<evidence type="ECO:0000256" key="4">
    <source>
        <dbReference type="RuleBase" id="RU362068"/>
    </source>
</evidence>
<comment type="similarity">
    <text evidence="1 4">Belongs to the ketopantoate reductase family.</text>
</comment>
<dbReference type="UniPathway" id="UPA00028">
    <property type="reaction ID" value="UER00004"/>
</dbReference>
<dbReference type="InterPro" id="IPR003710">
    <property type="entry name" value="ApbA"/>
</dbReference>
<proteinExistence type="inferred from homology"/>
<comment type="caution">
    <text evidence="8">The sequence shown here is derived from an EMBL/GenBank/DDBJ whole genome shotgun (WGS) entry which is preliminary data.</text>
</comment>
<dbReference type="InterPro" id="IPR013332">
    <property type="entry name" value="KPR_N"/>
</dbReference>